<organism evidence="2 3">
    <name type="scientific">Cytobacillus gottheilii</name>
    <dbReference type="NCBI Taxonomy" id="859144"/>
    <lineage>
        <taxon>Bacteria</taxon>
        <taxon>Bacillati</taxon>
        <taxon>Bacillota</taxon>
        <taxon>Bacilli</taxon>
        <taxon>Bacillales</taxon>
        <taxon>Bacillaceae</taxon>
        <taxon>Cytobacillus</taxon>
    </lineage>
</organism>
<reference evidence="2 3" key="1">
    <citation type="submission" date="2021-03" db="EMBL/GenBank/DDBJ databases">
        <title>The first data on the complete genome of the tetrodotoxin-producing bacterium.</title>
        <authorList>
            <person name="Melnikova D.I."/>
            <person name="Nijland R."/>
            <person name="Magarlamov T.Y."/>
        </authorList>
    </citation>
    <scope>NUCLEOTIDE SEQUENCE [LARGE SCALE GENOMIC DNA]</scope>
    <source>
        <strain evidence="2 3">1839</strain>
    </source>
</reference>
<accession>A0ABX8FEX5</accession>
<dbReference type="InterPro" id="IPR025847">
    <property type="entry name" value="MEDS_domain"/>
</dbReference>
<evidence type="ECO:0000259" key="1">
    <source>
        <dbReference type="Pfam" id="PF14417"/>
    </source>
</evidence>
<dbReference type="Pfam" id="PF14417">
    <property type="entry name" value="MEDS"/>
    <property type="match status" value="1"/>
</dbReference>
<evidence type="ECO:0000313" key="2">
    <source>
        <dbReference type="EMBL" id="QVY62584.1"/>
    </source>
</evidence>
<gene>
    <name evidence="2" type="ORF">J1899_05820</name>
</gene>
<dbReference type="Proteomes" id="UP000679247">
    <property type="component" value="Chromosome"/>
</dbReference>
<name>A0ABX8FEX5_9BACI</name>
<proteinExistence type="predicted"/>
<dbReference type="EMBL" id="CP071709">
    <property type="protein sequence ID" value="QVY62584.1"/>
    <property type="molecule type" value="Genomic_DNA"/>
</dbReference>
<keyword evidence="3" id="KW-1185">Reference proteome</keyword>
<sequence length="176" mass="20388">MGSTHIVEVNQIRNLTKGHVLYFYESQDQYIVFVTDFITSGLERDEYCIIVENDRNISLIKTRLTALMSSSQLEKVIFVNNYDFYYASGDFQINSVFDFLPNVIEDSSELDLVIRSWAHVEWRDEHEVSKLLDSEHEAEEIVAETKLLSVCAYDSERVSKGFKDGLIACHNFLLKE</sequence>
<feature type="domain" description="MEDS" evidence="1">
    <location>
        <begin position="19"/>
        <end position="170"/>
    </location>
</feature>
<dbReference type="RefSeq" id="WP_214478026.1">
    <property type="nucleotide sequence ID" value="NZ_CP071709.1"/>
</dbReference>
<protein>
    <submittedName>
        <fullName evidence="2">MEDS domain-containing protein</fullName>
    </submittedName>
</protein>
<evidence type="ECO:0000313" key="3">
    <source>
        <dbReference type="Proteomes" id="UP000679247"/>
    </source>
</evidence>